<dbReference type="Gene3D" id="3.40.50.1820">
    <property type="entry name" value="alpha/beta hydrolase"/>
    <property type="match status" value="1"/>
</dbReference>
<evidence type="ECO:0000313" key="7">
    <source>
        <dbReference type="Proteomes" id="UP000599074"/>
    </source>
</evidence>
<dbReference type="AlphaFoldDB" id="A0A8J3WXZ9"/>
<feature type="domain" description="Peptidase S33 tripeptidyl aminopeptidase-like C-terminal" evidence="5">
    <location>
        <begin position="407"/>
        <end position="500"/>
    </location>
</feature>
<comment type="similarity">
    <text evidence="1">Belongs to the peptidase S33 family.</text>
</comment>
<keyword evidence="3 6" id="KW-0378">Hydrolase</keyword>
<evidence type="ECO:0000256" key="4">
    <source>
        <dbReference type="SAM" id="SignalP"/>
    </source>
</evidence>
<dbReference type="InterPro" id="IPR051601">
    <property type="entry name" value="Serine_prot/Carboxylest_S33"/>
</dbReference>
<evidence type="ECO:0000256" key="2">
    <source>
        <dbReference type="ARBA" id="ARBA00022729"/>
    </source>
</evidence>
<proteinExistence type="inferred from homology"/>
<gene>
    <name evidence="6" type="ORF">Pme01_02590</name>
</gene>
<evidence type="ECO:0000256" key="3">
    <source>
        <dbReference type="ARBA" id="ARBA00022801"/>
    </source>
</evidence>
<protein>
    <submittedName>
        <fullName evidence="6">Alpha/beta hydrolase</fullName>
    </submittedName>
</protein>
<accession>A0A8J3WXZ9</accession>
<dbReference type="PANTHER" id="PTHR43248">
    <property type="entry name" value="2-SUCCINYL-6-HYDROXY-2,4-CYCLOHEXADIENE-1-CARBOXYLATE SYNTHASE"/>
    <property type="match status" value="1"/>
</dbReference>
<sequence length="524" mass="56021">MRRQLLALLAVTAVTAVLTPATPGHAAAKPPALSWGACPPAEPGVERDPRQQCATLRVPLDYRRPQGRQIDIAVSRIPTAKPGLRHGILLFNPGGPGGSGLDFPGMLLPLLPADVTDRFDLIGFDPRGIANSTPVTCGIDPNTPTELILPYPAPDGSIGRNVAYARRTAADCARLSGDLLPYLTTANTARDMDRIRAALGEPKLSYLGYSYGTYLGAVFTSLFGAHSDRIVLDSAVDPTKVWYDMWRTWGSAIALRLPDFTKWAADRDATYQLGATPQAVEHTYYELAARFDRDPLDIGGLVVTGNLFREITRSALYNDHNFPDLASIWQTLAQAPATKVGSAAEAMRQLLAPAPAAAQVPVDNGVAALYSVVCDDAAWPREPGVYARNVAVGRRLFPATAGMPDNIWPCAFWKNGPVEPPVKVTDKGPRNVLILQNLRDPATSWSSGFGLRRALGQRADFISVDQGGHGVYLLTQAPCANDVATAFLAHGNLPARDAFCPGQSPGDVTGLTTVPRVKLPGPLG</sequence>
<evidence type="ECO:0000256" key="1">
    <source>
        <dbReference type="ARBA" id="ARBA00010088"/>
    </source>
</evidence>
<dbReference type="InterPro" id="IPR029058">
    <property type="entry name" value="AB_hydrolase_fold"/>
</dbReference>
<dbReference type="InterPro" id="IPR013595">
    <property type="entry name" value="Pept_S33_TAP-like_C"/>
</dbReference>
<keyword evidence="2 4" id="KW-0732">Signal</keyword>
<dbReference type="RefSeq" id="WP_168113066.1">
    <property type="nucleotide sequence ID" value="NZ_BOON01000002.1"/>
</dbReference>
<feature type="signal peptide" evidence="4">
    <location>
        <begin position="1"/>
        <end position="26"/>
    </location>
</feature>
<reference evidence="6" key="1">
    <citation type="submission" date="2021-01" db="EMBL/GenBank/DDBJ databases">
        <title>Whole genome shotgun sequence of Planosporangium mesophilum NBRC 109066.</title>
        <authorList>
            <person name="Komaki H."/>
            <person name="Tamura T."/>
        </authorList>
    </citation>
    <scope>NUCLEOTIDE SEQUENCE</scope>
    <source>
        <strain evidence="6">NBRC 109066</strain>
    </source>
</reference>
<comment type="caution">
    <text evidence="6">The sequence shown here is derived from an EMBL/GenBank/DDBJ whole genome shotgun (WGS) entry which is preliminary data.</text>
</comment>
<dbReference type="SUPFAM" id="SSF53474">
    <property type="entry name" value="alpha/beta-Hydrolases"/>
    <property type="match status" value="1"/>
</dbReference>
<evidence type="ECO:0000259" key="5">
    <source>
        <dbReference type="Pfam" id="PF08386"/>
    </source>
</evidence>
<dbReference type="Proteomes" id="UP000599074">
    <property type="component" value="Unassembled WGS sequence"/>
</dbReference>
<organism evidence="6 7">
    <name type="scientific">Planosporangium mesophilum</name>
    <dbReference type="NCBI Taxonomy" id="689768"/>
    <lineage>
        <taxon>Bacteria</taxon>
        <taxon>Bacillati</taxon>
        <taxon>Actinomycetota</taxon>
        <taxon>Actinomycetes</taxon>
        <taxon>Micromonosporales</taxon>
        <taxon>Micromonosporaceae</taxon>
        <taxon>Planosporangium</taxon>
    </lineage>
</organism>
<dbReference type="PANTHER" id="PTHR43248:SF29">
    <property type="entry name" value="TRIPEPTIDYL AMINOPEPTIDASE"/>
    <property type="match status" value="1"/>
</dbReference>
<dbReference type="ESTHER" id="9actn-a0a8j3wxz9">
    <property type="family name" value="Tiancimycin-TnmK-Tripeptidase-HIP"/>
</dbReference>
<evidence type="ECO:0000313" key="6">
    <source>
        <dbReference type="EMBL" id="GII20662.1"/>
    </source>
</evidence>
<name>A0A8J3WXZ9_9ACTN</name>
<feature type="chain" id="PRO_5035295750" evidence="4">
    <location>
        <begin position="27"/>
        <end position="524"/>
    </location>
</feature>
<dbReference type="GO" id="GO:0016787">
    <property type="term" value="F:hydrolase activity"/>
    <property type="evidence" value="ECO:0007669"/>
    <property type="project" value="UniProtKB-KW"/>
</dbReference>
<dbReference type="Pfam" id="PF08386">
    <property type="entry name" value="Abhydrolase_4"/>
    <property type="match status" value="1"/>
</dbReference>
<dbReference type="EMBL" id="BOON01000002">
    <property type="protein sequence ID" value="GII20662.1"/>
    <property type="molecule type" value="Genomic_DNA"/>
</dbReference>
<keyword evidence="7" id="KW-1185">Reference proteome</keyword>